<gene>
    <name evidence="1" type="ORF">QE152_g28322</name>
</gene>
<dbReference type="EMBL" id="JASPKY010000350">
    <property type="protein sequence ID" value="KAK9704443.1"/>
    <property type="molecule type" value="Genomic_DNA"/>
</dbReference>
<evidence type="ECO:0000313" key="1">
    <source>
        <dbReference type="EMBL" id="KAK9704443.1"/>
    </source>
</evidence>
<sequence length="106" mass="12259">MQKICEFATEFLKDKFKIFGRNVAKRLPNMDIIRAVEHQAEISILLSKVAKRLPNMDIIRAVEHQAEISILLSKARIQDIKDKKNVNGTQISRLQQGFKILKTRKT</sequence>
<proteinExistence type="predicted"/>
<reference evidence="1 2" key="1">
    <citation type="journal article" date="2024" name="BMC Genomics">
        <title>De novo assembly and annotation of Popillia japonica's genome with initial clues to its potential as an invasive pest.</title>
        <authorList>
            <person name="Cucini C."/>
            <person name="Boschi S."/>
            <person name="Funari R."/>
            <person name="Cardaioli E."/>
            <person name="Iannotti N."/>
            <person name="Marturano G."/>
            <person name="Paoli F."/>
            <person name="Bruttini M."/>
            <person name="Carapelli A."/>
            <person name="Frati F."/>
            <person name="Nardi F."/>
        </authorList>
    </citation>
    <scope>NUCLEOTIDE SEQUENCE [LARGE SCALE GENOMIC DNA]</scope>
    <source>
        <strain evidence="1">DMR45628</strain>
    </source>
</reference>
<dbReference type="Proteomes" id="UP001458880">
    <property type="component" value="Unassembled WGS sequence"/>
</dbReference>
<comment type="caution">
    <text evidence="1">The sequence shown here is derived from an EMBL/GenBank/DDBJ whole genome shotgun (WGS) entry which is preliminary data.</text>
</comment>
<dbReference type="AlphaFoldDB" id="A0AAW1JLB3"/>
<keyword evidence="2" id="KW-1185">Reference proteome</keyword>
<protein>
    <submittedName>
        <fullName evidence="1">Uncharacterized protein</fullName>
    </submittedName>
</protein>
<name>A0AAW1JLB3_POPJA</name>
<evidence type="ECO:0000313" key="2">
    <source>
        <dbReference type="Proteomes" id="UP001458880"/>
    </source>
</evidence>
<organism evidence="1 2">
    <name type="scientific">Popillia japonica</name>
    <name type="common">Japanese beetle</name>
    <dbReference type="NCBI Taxonomy" id="7064"/>
    <lineage>
        <taxon>Eukaryota</taxon>
        <taxon>Metazoa</taxon>
        <taxon>Ecdysozoa</taxon>
        <taxon>Arthropoda</taxon>
        <taxon>Hexapoda</taxon>
        <taxon>Insecta</taxon>
        <taxon>Pterygota</taxon>
        <taxon>Neoptera</taxon>
        <taxon>Endopterygota</taxon>
        <taxon>Coleoptera</taxon>
        <taxon>Polyphaga</taxon>
        <taxon>Scarabaeiformia</taxon>
        <taxon>Scarabaeidae</taxon>
        <taxon>Rutelinae</taxon>
        <taxon>Popillia</taxon>
    </lineage>
</organism>
<accession>A0AAW1JLB3</accession>